<dbReference type="InterPro" id="IPR058543">
    <property type="entry name" value="Beta-prop_RSE1/DDB1/CPSF1_2nd"/>
</dbReference>
<dbReference type="OMA" id="NDEYLAY"/>
<keyword evidence="4" id="KW-1185">Reference proteome</keyword>
<dbReference type="EMBL" id="CM007383">
    <property type="protein sequence ID" value="ONK74791.1"/>
    <property type="molecule type" value="Genomic_DNA"/>
</dbReference>
<dbReference type="Gene3D" id="2.130.10.10">
    <property type="entry name" value="YVTN repeat-like/Quinoprotein amine dehydrogenase"/>
    <property type="match status" value="2"/>
</dbReference>
<reference evidence="4" key="1">
    <citation type="journal article" date="2017" name="Nat. Commun.">
        <title>The asparagus genome sheds light on the origin and evolution of a young Y chromosome.</title>
        <authorList>
            <person name="Harkess A."/>
            <person name="Zhou J."/>
            <person name="Xu C."/>
            <person name="Bowers J.E."/>
            <person name="Van der Hulst R."/>
            <person name="Ayyampalayam S."/>
            <person name="Mercati F."/>
            <person name="Riccardi P."/>
            <person name="McKain M.R."/>
            <person name="Kakrana A."/>
            <person name="Tang H."/>
            <person name="Ray J."/>
            <person name="Groenendijk J."/>
            <person name="Arikit S."/>
            <person name="Mathioni S.M."/>
            <person name="Nakano M."/>
            <person name="Shan H."/>
            <person name="Telgmann-Rauber A."/>
            <person name="Kanno A."/>
            <person name="Yue Z."/>
            <person name="Chen H."/>
            <person name="Li W."/>
            <person name="Chen Y."/>
            <person name="Xu X."/>
            <person name="Zhang Y."/>
            <person name="Luo S."/>
            <person name="Chen H."/>
            <person name="Gao J."/>
            <person name="Mao Z."/>
            <person name="Pires J.C."/>
            <person name="Luo M."/>
            <person name="Kudrna D."/>
            <person name="Wing R.A."/>
            <person name="Meyers B.C."/>
            <person name="Yi K."/>
            <person name="Kong H."/>
            <person name="Lavrijsen P."/>
            <person name="Sunseri F."/>
            <person name="Falavigna A."/>
            <person name="Ye Y."/>
            <person name="Leebens-Mack J.H."/>
            <person name="Chen G."/>
        </authorList>
    </citation>
    <scope>NUCLEOTIDE SEQUENCE [LARGE SCALE GENOMIC DNA]</scope>
    <source>
        <strain evidence="4">cv. DH0086</strain>
    </source>
</reference>
<proteinExistence type="predicted"/>
<dbReference type="PANTHER" id="PTHR10644">
    <property type="entry name" value="DNA REPAIR/RNA PROCESSING CPSF FAMILY"/>
    <property type="match status" value="1"/>
</dbReference>
<evidence type="ECO:0000259" key="2">
    <source>
        <dbReference type="Pfam" id="PF23726"/>
    </source>
</evidence>
<dbReference type="Gramene" id="ONK74791">
    <property type="protein sequence ID" value="ONK74791"/>
    <property type="gene ID" value="A4U43_C03F10180"/>
</dbReference>
<sequence>MCFIPSEDKRGHNPILAVLMNRKPIGENQIVLFEWNLSTRSIHVIFRYSEAGPLAHHISAVPHLSGFALLFRIGDVLLIDMRNPHSVSSIYKMNLDLDAAAEEQSSFEDPCRGLFVDDEGMSNVACALLELRDSGDDDPMNIDSESGRSVSTSKYIVSWSWEPVGSTSSRLIFCLDTGELHILEICSEVGGVRVLSNCVYKGSPCKTLLWIESGFIACLVDMGDGMIFKLEDGRLLYRSPIQNIAPILDLAVENFPDEKQNQMYACCGMNPEGSIRIIRNGISVEKLLKTASTYQGITGTWTLKMKKSDAYHSFLVLSFVEETRILSVGLSFNDVTDAAGFLPDVSTVACGLVADGLLLQIHKGGVRLCLPTTCGHPEGIPLSAPVCTSWYPGNMSISLGAVGHTFFIVTTSNPCFLFVLGVKHISAYQYEIYEIQHVKLQHEVSCISIPRESIKHDQLALNLNLAQKDHQVALQNAVDNGITFLIGTHKPSVEVLSIVFGVGLSVLAVGTISINNALGTPVSGSIPENVRLVSVDRPYILAGLRNGMLLRYEWPAASSIPLAEQNRQFDFFNKIDASSSQMMASFSFVNVKKNAENSKTVILQLIAIRRIGITPVVLVALHDSLDADIIILSDRPWLLHSARHSLAYTSISFQPATHVTPVFSADCPKGILFVADNSLHLVEMVHAKRLNVQKFSVGGTPRKVLYHHESKTLLVMRIGLPGVCSSDICRVDPLSGSVLSKFVCEPGETAKCMQIVKVGNEEVLIVGTSQVSGRIVMASGEAE</sequence>
<dbReference type="Pfam" id="PF23726">
    <property type="entry name" value="Beta-prop_RSE1_2nd"/>
    <property type="match status" value="1"/>
</dbReference>
<organism evidence="3 4">
    <name type="scientific">Asparagus officinalis</name>
    <name type="common">Garden asparagus</name>
    <dbReference type="NCBI Taxonomy" id="4686"/>
    <lineage>
        <taxon>Eukaryota</taxon>
        <taxon>Viridiplantae</taxon>
        <taxon>Streptophyta</taxon>
        <taxon>Embryophyta</taxon>
        <taxon>Tracheophyta</taxon>
        <taxon>Spermatophyta</taxon>
        <taxon>Magnoliopsida</taxon>
        <taxon>Liliopsida</taxon>
        <taxon>Asparagales</taxon>
        <taxon>Asparagaceae</taxon>
        <taxon>Asparagoideae</taxon>
        <taxon>Asparagus</taxon>
    </lineage>
</organism>
<name>A0A5P1FDV9_ASPOF</name>
<evidence type="ECO:0000313" key="4">
    <source>
        <dbReference type="Proteomes" id="UP000243459"/>
    </source>
</evidence>
<dbReference type="Proteomes" id="UP000243459">
    <property type="component" value="Chromosome 3"/>
</dbReference>
<evidence type="ECO:0000259" key="1">
    <source>
        <dbReference type="Pfam" id="PF10433"/>
    </source>
</evidence>
<feature type="domain" description="RSE1/DDB1/CPSF1 first beta-propeller" evidence="1">
    <location>
        <begin position="1"/>
        <end position="234"/>
    </location>
</feature>
<dbReference type="InterPro" id="IPR015943">
    <property type="entry name" value="WD40/YVTN_repeat-like_dom_sf"/>
</dbReference>
<accession>A0A5P1FDV9</accession>
<protein>
    <submittedName>
        <fullName evidence="3">Uncharacterized protein</fullName>
    </submittedName>
</protein>
<gene>
    <name evidence="3" type="ORF">A4U43_C03F10180</name>
</gene>
<feature type="domain" description="RSE1/DDB1/CPSF1 second beta-propeller" evidence="2">
    <location>
        <begin position="292"/>
        <end position="684"/>
    </location>
</feature>
<dbReference type="InterPro" id="IPR050358">
    <property type="entry name" value="RSE1/DDB1/CFT1"/>
</dbReference>
<dbReference type="AlphaFoldDB" id="A0A5P1FDV9"/>
<feature type="non-terminal residue" evidence="3">
    <location>
        <position position="783"/>
    </location>
</feature>
<dbReference type="InterPro" id="IPR018846">
    <property type="entry name" value="Beta-prop_RSE1/DDB1/CPSF1_1st"/>
</dbReference>
<evidence type="ECO:0000313" key="3">
    <source>
        <dbReference type="EMBL" id="ONK74791.1"/>
    </source>
</evidence>
<dbReference type="Pfam" id="PF10433">
    <property type="entry name" value="Beta-prop_RSE1_1st"/>
    <property type="match status" value="1"/>
</dbReference>